<evidence type="ECO:0000313" key="1">
    <source>
        <dbReference type="EMBL" id="KAA8786729.1"/>
    </source>
</evidence>
<comment type="caution">
    <text evidence="1">The sequence shown here is derived from an EMBL/GenBank/DDBJ whole genome shotgun (WGS) entry which is preliminary data.</text>
</comment>
<organism evidence="1 2">
    <name type="scientific">Paenibacillus amylolyticus</name>
    <dbReference type="NCBI Taxonomy" id="1451"/>
    <lineage>
        <taxon>Bacteria</taxon>
        <taxon>Bacillati</taxon>
        <taxon>Bacillota</taxon>
        <taxon>Bacilli</taxon>
        <taxon>Bacillales</taxon>
        <taxon>Paenibacillaceae</taxon>
        <taxon>Paenibacillus</taxon>
    </lineage>
</organism>
<evidence type="ECO:0000313" key="2">
    <source>
        <dbReference type="Proteomes" id="UP000323664"/>
    </source>
</evidence>
<dbReference type="Proteomes" id="UP000323664">
    <property type="component" value="Unassembled WGS sequence"/>
</dbReference>
<dbReference type="RefSeq" id="WP_123066420.1">
    <property type="nucleotide sequence ID" value="NZ_RIAS01000016.1"/>
</dbReference>
<dbReference type="EMBL" id="RIAS01000016">
    <property type="protein sequence ID" value="KAA8786729.1"/>
    <property type="molecule type" value="Genomic_DNA"/>
</dbReference>
<dbReference type="OrthoDB" id="516973at2"/>
<accession>A0A5M9WZ11</accession>
<reference evidence="1 2" key="1">
    <citation type="journal article" date="2019" name="J. Ind. Microbiol. Biotechnol.">
        <title>Paenibacillus amylolyticus 27C64 has a diverse set of carbohydrate-active enzymes and complete pectin deconstruction system.</title>
        <authorList>
            <person name="Keggi C."/>
            <person name="Doran-Peterson J."/>
        </authorList>
    </citation>
    <scope>NUCLEOTIDE SEQUENCE [LARGE SCALE GENOMIC DNA]</scope>
    <source>
        <strain evidence="1 2">27C64</strain>
    </source>
</reference>
<protein>
    <submittedName>
        <fullName evidence="1">Uncharacterized protein</fullName>
    </submittedName>
</protein>
<sequence>MSIELNTTFLKQQRYPNMLVPSPLSEEIPEVRVESPKRVVFLLGGQERWVIDESHFDGTPNLEVDDSTPNRIRVELKNAFFPGTGLSANLICEVNSENDIHLMDLKLDFGEIHSHVSLAKWLTGEHPIISEWVDFDKDLICKLGKHGEVFLDGYTDMMEFFPGWIFRLKGQTIAWLHYLGASVHSDEIVFGMADQHHDSLFAVTPAQRTIFSFHRLWGTSSLSPAITLPEGWQVEPPEFPDYLYDELHLETTVNGNGSKEQAFVAQPAQEDKRIWKLRLHGMPNPFLLYKVRYAMGFDESTMQAAQFGRFSSEPIWYHLSGCSLLLGDGQDASFELVARDKRIESAVVAPALLSFAAPLKGMIVEAIPTKPFNVLGIYPAGFERHPGFANTEALGLPALQIDPDLPSPILAMSDLTISLLRPKDLLSLRIAFVNMVFQTGGGKHAHWEQVSLDNPAFLVVYFPPQHIAEQAVQEGTTYPNPPAAVRMSGPSRLAFRVPRTVSELPYALETLLNWSSFEQSVVPSAMPSPVAPNLLLSHLTGYNVDESNPLFVPELPAQETETPGVEHTAIEAPYRLILSPNWFAGWGHAAKPVTHGGMTELWHTRLGVRTKDGIDEQETSLRTVRAIWCKDKDEENPFQMSLKKEDRRDIVINSSNYLEAIKVNNMMLSSLGAWLDIEGNWPYDPTSPLPNLSNWTHRATMGRDCYVKIVREGYLFPTGHRASKITLTERRCQLSPSQEMVAYLISWDIVVVREPERFYPAPGMPDEGRNFPFSQVRVKTLQTPPIEVTPWIQVYNNELGNEDFLFQMEGKDYDGKWKSFTQALAFVEKKNDPNDPTEDERMVDQLITEYSPKRKKRSLDGQKVSFAPTSKPGDTEFVVNSITFGAEKTKVLPGFYPIMELADVKIPAVEQIVGADSNNLDSNEGLLFQYDRNYLQWGLENKLENPGEVFLCLPLLTDPKTFPFSGDKAGGIIKPFLSIKGLSRTYGPVAENAIKECLDEKLIGSILGEAKLLGGILLTDIVSNVNLSESPGSIPQLTNRVIYPKVNGHEDKNRAPEAIETLYKLEPQMKSDSKHIFEVTKDTSMKLSALIYTKHSPPESTYEVTGELRNFKVNLIGTDQTTQFLTLHFSELTFKARNGQKPVVTPKIENVEFGGALQFVSSLQNFLKSVGEDSGIDVTPSGVSVSSSMALPNVTLGILALQNLTFFTRFDLPFDGSPATFYFAFASRENPFVLTVGTFGGGGFFGIMLSLDKENPVKLLEASLEFGGNQALDLGVASGGIYLMAGIYYRMENVAPDKQICQLTGYVRCGGVLQVLGLVTVSAEFYLSLNYRNPGKAWGQATLTVKIHLLLTTRSLDLTVEKQFSGTDGDPLIEEMINEDDWYSYCSAFT</sequence>
<name>A0A5M9WZ11_PAEAM</name>
<gene>
    <name evidence="1" type="ORF">EC604_23150</name>
</gene>
<proteinExistence type="predicted"/>